<keyword evidence="3" id="KW-1185">Reference proteome</keyword>
<dbReference type="RefSeq" id="WP_257632937.1">
    <property type="nucleotide sequence ID" value="NZ_JANIIC010000029.1"/>
</dbReference>
<dbReference type="Gene3D" id="3.30.420.10">
    <property type="entry name" value="Ribonuclease H-like superfamily/Ribonuclease H"/>
    <property type="match status" value="1"/>
</dbReference>
<comment type="caution">
    <text evidence="2">The sequence shown here is derived from an EMBL/GenBank/DDBJ whole genome shotgun (WGS) entry which is preliminary data.</text>
</comment>
<dbReference type="Pfam" id="PF13683">
    <property type="entry name" value="rve_3"/>
    <property type="match status" value="1"/>
</dbReference>
<sequence>MLLRLAYLGVTNAFAVLRLLPISGRDKDVEILALRHQIAVLERQLGKGKVRFSSSDRALLAALLHRLPLPALRRVRLLVRPDTVLRWHRDLARRRHAALSRPKRPGRPRTVRSIRILVLRLARENPNWGYRRLHGELLVLGVKVSASTVWKILKDAGVDPATDRSSSTWADFLRSQADALLACDFFETVTLSGTRMYVLAVIEHSSRRLRILGATAHPAASWVTQAAKNLVMDLEDVGCRARFMIRDRDGKFPQLFDAVLKDAGIEVVLTGIQMPRMNSVMERWVQTCRHELLDRTLIWNQRHFLHALREFEQFYNFHRPHQGIANARPLHPLPSPIDDPDKLSNLDIRRHDRLGGILHEYKHAA</sequence>
<gene>
    <name evidence="2" type="ORF">NQU54_24185</name>
</gene>
<dbReference type="EMBL" id="JANIIC010000029">
    <property type="protein sequence ID" value="MCQ8832088.1"/>
    <property type="molecule type" value="Genomic_DNA"/>
</dbReference>
<protein>
    <submittedName>
        <fullName evidence="2">Helix-turn-helix domain-containing protein</fullName>
    </submittedName>
</protein>
<organism evidence="2 3">
    <name type="scientific">Streptomyces malaysiensis subsp. samsunensis</name>
    <dbReference type="NCBI Taxonomy" id="459658"/>
    <lineage>
        <taxon>Bacteria</taxon>
        <taxon>Bacillati</taxon>
        <taxon>Actinomycetota</taxon>
        <taxon>Actinomycetes</taxon>
        <taxon>Kitasatosporales</taxon>
        <taxon>Streptomycetaceae</taxon>
        <taxon>Streptomyces</taxon>
        <taxon>Streptomyces violaceusniger group</taxon>
    </lineage>
</organism>
<dbReference type="SUPFAM" id="SSF46689">
    <property type="entry name" value="Homeodomain-like"/>
    <property type="match status" value="1"/>
</dbReference>
<dbReference type="Pfam" id="PF13565">
    <property type="entry name" value="HTH_32"/>
    <property type="match status" value="1"/>
</dbReference>
<dbReference type="Proteomes" id="UP001142400">
    <property type="component" value="Unassembled WGS sequence"/>
</dbReference>
<dbReference type="AlphaFoldDB" id="A0A9X2LYY6"/>
<evidence type="ECO:0000313" key="3">
    <source>
        <dbReference type="Proteomes" id="UP001142400"/>
    </source>
</evidence>
<feature type="domain" description="Integrase catalytic" evidence="1">
    <location>
        <begin position="173"/>
        <end position="337"/>
    </location>
</feature>
<proteinExistence type="predicted"/>
<reference evidence="2" key="1">
    <citation type="submission" date="2022-06" db="EMBL/GenBank/DDBJ databases">
        <title>WGS of actinobacteria.</title>
        <authorList>
            <person name="Thawai C."/>
        </authorList>
    </citation>
    <scope>NUCLEOTIDE SEQUENCE</scope>
    <source>
        <strain evidence="2">DSM 42010</strain>
    </source>
</reference>
<dbReference type="GO" id="GO:0015074">
    <property type="term" value="P:DNA integration"/>
    <property type="evidence" value="ECO:0007669"/>
    <property type="project" value="InterPro"/>
</dbReference>
<dbReference type="InterPro" id="IPR036397">
    <property type="entry name" value="RNaseH_sf"/>
</dbReference>
<accession>A0A9X2LYY6</accession>
<evidence type="ECO:0000313" key="2">
    <source>
        <dbReference type="EMBL" id="MCQ8832088.1"/>
    </source>
</evidence>
<evidence type="ECO:0000259" key="1">
    <source>
        <dbReference type="PROSITE" id="PS50994"/>
    </source>
</evidence>
<dbReference type="PROSITE" id="PS50994">
    <property type="entry name" value="INTEGRASE"/>
    <property type="match status" value="1"/>
</dbReference>
<dbReference type="InterPro" id="IPR001584">
    <property type="entry name" value="Integrase_cat-core"/>
</dbReference>
<dbReference type="GO" id="GO:0003676">
    <property type="term" value="F:nucleic acid binding"/>
    <property type="evidence" value="ECO:0007669"/>
    <property type="project" value="InterPro"/>
</dbReference>
<name>A0A9X2LYY6_STRMQ</name>
<dbReference type="InterPro" id="IPR009057">
    <property type="entry name" value="Homeodomain-like_sf"/>
</dbReference>
<dbReference type="SUPFAM" id="SSF53098">
    <property type="entry name" value="Ribonuclease H-like"/>
    <property type="match status" value="1"/>
</dbReference>
<dbReference type="InterPro" id="IPR012337">
    <property type="entry name" value="RNaseH-like_sf"/>
</dbReference>